<dbReference type="SUPFAM" id="SSF53822">
    <property type="entry name" value="Periplasmic binding protein-like I"/>
    <property type="match status" value="1"/>
</dbReference>
<name>A0A4R8GM41_9FIRM</name>
<dbReference type="PROSITE" id="PS51257">
    <property type="entry name" value="PROKAR_LIPOPROTEIN"/>
    <property type="match status" value="1"/>
</dbReference>
<dbReference type="EMBL" id="SOEG01000037">
    <property type="protein sequence ID" value="TDX46752.1"/>
    <property type="molecule type" value="Genomic_DNA"/>
</dbReference>
<dbReference type="InterPro" id="IPR007487">
    <property type="entry name" value="ABC_transpt-TYRBP-like"/>
</dbReference>
<dbReference type="Pfam" id="PF04392">
    <property type="entry name" value="ABC_sub_bind"/>
    <property type="match status" value="1"/>
</dbReference>
<dbReference type="PANTHER" id="PTHR35271:SF1">
    <property type="entry name" value="ABC TRANSPORTER, SUBSTRATE-BINDING LIPOPROTEIN"/>
    <property type="match status" value="1"/>
</dbReference>
<dbReference type="InterPro" id="IPR028082">
    <property type="entry name" value="Peripla_BP_I"/>
</dbReference>
<evidence type="ECO:0000313" key="2">
    <source>
        <dbReference type="Proteomes" id="UP000295832"/>
    </source>
</evidence>
<reference evidence="1 2" key="1">
    <citation type="submission" date="2019-03" db="EMBL/GenBank/DDBJ databases">
        <title>Subsurface microbial communities from deep shales in Ohio and West Virginia, USA.</title>
        <authorList>
            <person name="Wrighton K."/>
        </authorList>
    </citation>
    <scope>NUCLEOTIDE SEQUENCE [LARGE SCALE GENOMIC DNA]</scope>
    <source>
        <strain evidence="1 2">MSL 6dP</strain>
    </source>
</reference>
<dbReference type="PANTHER" id="PTHR35271">
    <property type="entry name" value="ABC TRANSPORTER, SUBSTRATE-BINDING LIPOPROTEIN-RELATED"/>
    <property type="match status" value="1"/>
</dbReference>
<dbReference type="Proteomes" id="UP000295832">
    <property type="component" value="Unassembled WGS sequence"/>
</dbReference>
<evidence type="ECO:0000313" key="1">
    <source>
        <dbReference type="EMBL" id="TDX46752.1"/>
    </source>
</evidence>
<keyword evidence="2" id="KW-1185">Reference proteome</keyword>
<gene>
    <name evidence="1" type="ORF">C7959_1379</name>
</gene>
<protein>
    <submittedName>
        <fullName evidence="1">Putative ABC transport system substrate-binding protein</fullName>
    </submittedName>
</protein>
<dbReference type="STRING" id="926561.GCA_000379025_00047"/>
<proteinExistence type="predicted"/>
<organism evidence="1 2">
    <name type="scientific">Orenia marismortui</name>
    <dbReference type="NCBI Taxonomy" id="46469"/>
    <lineage>
        <taxon>Bacteria</taxon>
        <taxon>Bacillati</taxon>
        <taxon>Bacillota</taxon>
        <taxon>Clostridia</taxon>
        <taxon>Halanaerobiales</taxon>
        <taxon>Halobacteroidaceae</taxon>
        <taxon>Orenia</taxon>
    </lineage>
</organism>
<dbReference type="Gene3D" id="3.40.50.2300">
    <property type="match status" value="2"/>
</dbReference>
<comment type="caution">
    <text evidence="1">The sequence shown here is derived from an EMBL/GenBank/DDBJ whole genome shotgun (WGS) entry which is preliminary data.</text>
</comment>
<dbReference type="CDD" id="cd06325">
    <property type="entry name" value="PBP1_ABC_unchar_transporter"/>
    <property type="match status" value="1"/>
</dbReference>
<dbReference type="AlphaFoldDB" id="A0A4R8GM41"/>
<dbReference type="RefSeq" id="WP_134118588.1">
    <property type="nucleotide sequence ID" value="NZ_SOEG01000037.1"/>
</dbReference>
<accession>A0A4R8GM41</accession>
<sequence>MRSRVLSSLITIILLTTLLVACSNQNIKKTSQEDKIKKVGIIQIVEHPALDDAREGFIKLLEEAGYKEGENISYDYQNAQGDMSTAQTIAKQFAYDDLDLILAIATPTAQAVANSVKDTPILITAVTDPKSAGLVESIEKPGANITGTSDLTPVKEQFKLLIKIVPQAKRVGIIYNAGETNSVVQAELAESAAKELGLELIPATVSSSNEVYQSAQSLVGRVDAIYVPTDNTVVSAIQSVVKVTNKSNLPLIVGEDNSVENGGLATVGINYYNLGKQTGKMAIKIFNGAKPAEMPIQYLENTDLVINLKAAEKMNVEIKEDLLSQAKKVIK</sequence>